<accession>A0A9Q0X5H4</accession>
<comment type="similarity">
    <text evidence="5">Belongs to the GRAS family.</text>
</comment>
<gene>
    <name evidence="7" type="ORF">OIU74_001703</name>
</gene>
<evidence type="ECO:0000256" key="4">
    <source>
        <dbReference type="ARBA" id="ARBA00023242"/>
    </source>
</evidence>
<comment type="caution">
    <text evidence="7">The sequence shown here is derived from an EMBL/GenBank/DDBJ whole genome shotgun (WGS) entry which is preliminary data.</text>
</comment>
<keyword evidence="8" id="KW-1185">Reference proteome</keyword>
<feature type="region of interest" description="SAW" evidence="5">
    <location>
        <begin position="337"/>
        <end position="411"/>
    </location>
</feature>
<keyword evidence="2" id="KW-0805">Transcription regulation</keyword>
<reference evidence="7" key="1">
    <citation type="submission" date="2022-11" db="EMBL/GenBank/DDBJ databases">
        <authorList>
            <person name="Hyden B.L."/>
            <person name="Feng K."/>
            <person name="Yates T."/>
            <person name="Jawdy S."/>
            <person name="Smart L.B."/>
            <person name="Muchero W."/>
        </authorList>
    </citation>
    <scope>NUCLEOTIDE SEQUENCE</scope>
    <source>
        <tissue evidence="7">Shoot tip</tissue>
    </source>
</reference>
<keyword evidence="4" id="KW-0539">Nucleus</keyword>
<evidence type="ECO:0000256" key="1">
    <source>
        <dbReference type="ARBA" id="ARBA00004123"/>
    </source>
</evidence>
<feature type="region of interest" description="Leucine repeat II (LRII)" evidence="5">
    <location>
        <begin position="224"/>
        <end position="256"/>
    </location>
</feature>
<dbReference type="GO" id="GO:0005634">
    <property type="term" value="C:nucleus"/>
    <property type="evidence" value="ECO:0007669"/>
    <property type="project" value="UniProtKB-SubCell"/>
</dbReference>
<dbReference type="Proteomes" id="UP001151752">
    <property type="component" value="Chromosome 16"/>
</dbReference>
<feature type="compositionally biased region" description="Polar residues" evidence="6">
    <location>
        <begin position="1"/>
        <end position="10"/>
    </location>
</feature>
<organism evidence="7 8">
    <name type="scientific">Salix koriyanagi</name>
    <dbReference type="NCBI Taxonomy" id="2511006"/>
    <lineage>
        <taxon>Eukaryota</taxon>
        <taxon>Viridiplantae</taxon>
        <taxon>Streptophyta</taxon>
        <taxon>Embryophyta</taxon>
        <taxon>Tracheophyta</taxon>
        <taxon>Spermatophyta</taxon>
        <taxon>Magnoliopsida</taxon>
        <taxon>eudicotyledons</taxon>
        <taxon>Gunneridae</taxon>
        <taxon>Pentapetalae</taxon>
        <taxon>rosids</taxon>
        <taxon>fabids</taxon>
        <taxon>Malpighiales</taxon>
        <taxon>Salicaceae</taxon>
        <taxon>Saliceae</taxon>
        <taxon>Salix</taxon>
    </lineage>
</organism>
<evidence type="ECO:0000256" key="2">
    <source>
        <dbReference type="ARBA" id="ARBA00023015"/>
    </source>
</evidence>
<evidence type="ECO:0000256" key="5">
    <source>
        <dbReference type="PROSITE-ProRule" id="PRU01191"/>
    </source>
</evidence>
<name>A0A9Q0X5H4_9ROSI</name>
<dbReference type="AlphaFoldDB" id="A0A9Q0X5H4"/>
<protein>
    <submittedName>
        <fullName evidence="7">GIBBERELLIN-RESPONSIVE PROTEIN putative-RELATED</fullName>
    </submittedName>
</protein>
<dbReference type="Pfam" id="PF03514">
    <property type="entry name" value="GRAS"/>
    <property type="match status" value="2"/>
</dbReference>
<sequence length="415" mass="47739">MEGDCSSIQTRGRRNHQHDNNGYLEEGRSKKQSSASESLHLELLDDTFLYNIENGGHIPCPLDRPVDYADSLCSSCWKWGSKRQLGGKLKQIRQHSSPFGDANQRLAHYFANGLEARLAGTGMLLSRPISQSSATAADILKAYELYVTICPFRKMTNLCANRTISRVVDKATSVHIIDFGISYGFQWPCFIYRQSLRPGGPGKIRVTGIELPQPGFRPSERVEETGRRLKRLADRMKVPFEYNAIAQKWETIQYDDLKIDRDRDEVIIVNCMYRLKNLPDDTVVVNSPRDDVLKLVKRINPDIFLHGVINANAPREDRERLMFEREMIGRDAINVIACEGTQRVERPEPYKQWQTRNLRIGFRQVPLHQSIIKRVKNVKHDYHKDFIVDEDGQWILLGWKGKIIHAISAWKPAQE</sequence>
<evidence type="ECO:0000313" key="7">
    <source>
        <dbReference type="EMBL" id="KAJ6777775.1"/>
    </source>
</evidence>
<proteinExistence type="inferred from homology"/>
<feature type="short sequence motif" description="VHIID" evidence="5">
    <location>
        <begin position="174"/>
        <end position="178"/>
    </location>
</feature>
<evidence type="ECO:0000256" key="6">
    <source>
        <dbReference type="SAM" id="MobiDB-lite"/>
    </source>
</evidence>
<keyword evidence="3" id="KW-0804">Transcription</keyword>
<dbReference type="PROSITE" id="PS50985">
    <property type="entry name" value="GRAS"/>
    <property type="match status" value="1"/>
</dbReference>
<dbReference type="EMBL" id="JAPFFM010000001">
    <property type="protein sequence ID" value="KAJ6777775.1"/>
    <property type="molecule type" value="Genomic_DNA"/>
</dbReference>
<feature type="region of interest" description="VHIID" evidence="5">
    <location>
        <begin position="143"/>
        <end position="208"/>
    </location>
</feature>
<evidence type="ECO:0000313" key="8">
    <source>
        <dbReference type="Proteomes" id="UP001151752"/>
    </source>
</evidence>
<feature type="region of interest" description="Disordered" evidence="6">
    <location>
        <begin position="1"/>
        <end position="31"/>
    </location>
</feature>
<dbReference type="PANTHER" id="PTHR31636">
    <property type="entry name" value="OSJNBA0084A10.13 PROTEIN-RELATED"/>
    <property type="match status" value="1"/>
</dbReference>
<dbReference type="InterPro" id="IPR005202">
    <property type="entry name" value="TF_GRAS"/>
</dbReference>
<reference evidence="7" key="2">
    <citation type="journal article" date="2023" name="Int. J. Mol. Sci.">
        <title>De Novo Assembly and Annotation of 11 Diverse Shrub Willow (Salix) Genomes Reveals Novel Gene Organization in Sex-Linked Regions.</title>
        <authorList>
            <person name="Hyden B."/>
            <person name="Feng K."/>
            <person name="Yates T.B."/>
            <person name="Jawdy S."/>
            <person name="Cereghino C."/>
            <person name="Smart L.B."/>
            <person name="Muchero W."/>
        </authorList>
    </citation>
    <scope>NUCLEOTIDE SEQUENCE</scope>
    <source>
        <tissue evidence="7">Shoot tip</tissue>
    </source>
</reference>
<comment type="caution">
    <text evidence="5">Lacks conserved residue(s) required for the propagation of feature annotation.</text>
</comment>
<evidence type="ECO:0000256" key="3">
    <source>
        <dbReference type="ARBA" id="ARBA00023163"/>
    </source>
</evidence>
<comment type="subcellular location">
    <subcellularLocation>
        <location evidence="1">Nucleus</location>
    </subcellularLocation>
</comment>
<feature type="region of interest" description="Leucine repeat I (LRI)" evidence="5">
    <location>
        <begin position="64"/>
        <end position="124"/>
    </location>
</feature>